<name>D7G973_ECTSI</name>
<feature type="transmembrane region" description="Helical" evidence="1">
    <location>
        <begin position="59"/>
        <end position="78"/>
    </location>
</feature>
<evidence type="ECO:0000313" key="2">
    <source>
        <dbReference type="EMBL" id="CBJ28237.1"/>
    </source>
</evidence>
<gene>
    <name evidence="2" type="ORF">Esi_0096_0089</name>
</gene>
<dbReference type="AlphaFoldDB" id="D7G973"/>
<evidence type="ECO:0000313" key="3">
    <source>
        <dbReference type="Proteomes" id="UP000002630"/>
    </source>
</evidence>
<protein>
    <submittedName>
        <fullName evidence="2">Uncharacterized protein</fullName>
    </submittedName>
</protein>
<keyword evidence="3" id="KW-1185">Reference proteome</keyword>
<feature type="transmembrane region" description="Helical" evidence="1">
    <location>
        <begin position="23"/>
        <end position="39"/>
    </location>
</feature>
<sequence>MDDSGRLTHIWWQTREQPFMDEFSRFALLFATSALNMVLLESNRLLEFPSGFKCTWYGLPHPVQFTILILMPALLYGVNRLFDRLEKASHAGLCPHATAACVEEKEGGRPEHVEGAVCQRKLDACSTKGSPRAPLPLRHHRLDGKEKAGASCMCRRDMISTEAGR</sequence>
<dbReference type="EMBL" id="FN649201">
    <property type="protein sequence ID" value="CBJ28237.1"/>
    <property type="molecule type" value="Genomic_DNA"/>
</dbReference>
<reference evidence="2 3" key="1">
    <citation type="journal article" date="2010" name="Nature">
        <title>The Ectocarpus genome and the independent evolution of multicellularity in brown algae.</title>
        <authorList>
            <person name="Cock J.M."/>
            <person name="Sterck L."/>
            <person name="Rouze P."/>
            <person name="Scornet D."/>
            <person name="Allen A.E."/>
            <person name="Amoutzias G."/>
            <person name="Anthouard V."/>
            <person name="Artiguenave F."/>
            <person name="Aury J.M."/>
            <person name="Badger J.H."/>
            <person name="Beszteri B."/>
            <person name="Billiau K."/>
            <person name="Bonnet E."/>
            <person name="Bothwell J.H."/>
            <person name="Bowler C."/>
            <person name="Boyen C."/>
            <person name="Brownlee C."/>
            <person name="Carrano C.J."/>
            <person name="Charrier B."/>
            <person name="Cho G.Y."/>
            <person name="Coelho S.M."/>
            <person name="Collen J."/>
            <person name="Corre E."/>
            <person name="Da Silva C."/>
            <person name="Delage L."/>
            <person name="Delaroque N."/>
            <person name="Dittami S.M."/>
            <person name="Doulbeau S."/>
            <person name="Elias M."/>
            <person name="Farnham G."/>
            <person name="Gachon C.M."/>
            <person name="Gschloessl B."/>
            <person name="Heesch S."/>
            <person name="Jabbari K."/>
            <person name="Jubin C."/>
            <person name="Kawai H."/>
            <person name="Kimura K."/>
            <person name="Kloareg B."/>
            <person name="Kupper F.C."/>
            <person name="Lang D."/>
            <person name="Le Bail A."/>
            <person name="Leblanc C."/>
            <person name="Lerouge P."/>
            <person name="Lohr M."/>
            <person name="Lopez P.J."/>
            <person name="Martens C."/>
            <person name="Maumus F."/>
            <person name="Michel G."/>
            <person name="Miranda-Saavedra D."/>
            <person name="Morales J."/>
            <person name="Moreau H."/>
            <person name="Motomura T."/>
            <person name="Nagasato C."/>
            <person name="Napoli C.A."/>
            <person name="Nelson D.R."/>
            <person name="Nyvall-Collen P."/>
            <person name="Peters A.F."/>
            <person name="Pommier C."/>
            <person name="Potin P."/>
            <person name="Poulain J."/>
            <person name="Quesneville H."/>
            <person name="Read B."/>
            <person name="Rensing S.A."/>
            <person name="Ritter A."/>
            <person name="Rousvoal S."/>
            <person name="Samanta M."/>
            <person name="Samson G."/>
            <person name="Schroeder D.C."/>
            <person name="Segurens B."/>
            <person name="Strittmatter M."/>
            <person name="Tonon T."/>
            <person name="Tregear J.W."/>
            <person name="Valentin K."/>
            <person name="von Dassow P."/>
            <person name="Yamagishi T."/>
            <person name="Van de Peer Y."/>
            <person name="Wincker P."/>
        </authorList>
    </citation>
    <scope>NUCLEOTIDE SEQUENCE [LARGE SCALE GENOMIC DNA]</scope>
    <source>
        <strain evidence="3">Ec32 / CCAP1310/4</strain>
    </source>
</reference>
<keyword evidence="1" id="KW-0812">Transmembrane</keyword>
<accession>D7G973</accession>
<proteinExistence type="predicted"/>
<keyword evidence="1" id="KW-0472">Membrane</keyword>
<dbReference type="EMBL" id="FN649755">
    <property type="protein sequence ID" value="CBJ28237.1"/>
    <property type="molecule type" value="Genomic_DNA"/>
</dbReference>
<dbReference type="OrthoDB" id="10373293at2759"/>
<dbReference type="Proteomes" id="UP000002630">
    <property type="component" value="Linkage Group LG30"/>
</dbReference>
<dbReference type="InParanoid" id="D7G973"/>
<keyword evidence="1" id="KW-1133">Transmembrane helix</keyword>
<evidence type="ECO:0000256" key="1">
    <source>
        <dbReference type="SAM" id="Phobius"/>
    </source>
</evidence>
<organism evidence="2 3">
    <name type="scientific">Ectocarpus siliculosus</name>
    <name type="common">Brown alga</name>
    <name type="synonym">Conferva siliculosa</name>
    <dbReference type="NCBI Taxonomy" id="2880"/>
    <lineage>
        <taxon>Eukaryota</taxon>
        <taxon>Sar</taxon>
        <taxon>Stramenopiles</taxon>
        <taxon>Ochrophyta</taxon>
        <taxon>PX clade</taxon>
        <taxon>Phaeophyceae</taxon>
        <taxon>Ectocarpales</taxon>
        <taxon>Ectocarpaceae</taxon>
        <taxon>Ectocarpus</taxon>
    </lineage>
</organism>